<dbReference type="Pfam" id="PF10281">
    <property type="entry name" value="Ish1"/>
    <property type="match status" value="7"/>
</dbReference>
<accession>A0A8H6CLY0</accession>
<dbReference type="GeneID" id="59338232"/>
<dbReference type="Proteomes" id="UP000593566">
    <property type="component" value="Unassembled WGS sequence"/>
</dbReference>
<evidence type="ECO:0000256" key="1">
    <source>
        <dbReference type="SAM" id="MobiDB-lite"/>
    </source>
</evidence>
<feature type="region of interest" description="Disordered" evidence="1">
    <location>
        <begin position="35"/>
        <end position="164"/>
    </location>
</feature>
<dbReference type="AlphaFoldDB" id="A0A8H6CLY0"/>
<feature type="region of interest" description="Disordered" evidence="1">
    <location>
        <begin position="665"/>
        <end position="706"/>
    </location>
</feature>
<dbReference type="InterPro" id="IPR018803">
    <property type="entry name" value="Ish1/Msc1-like"/>
</dbReference>
<evidence type="ECO:0000313" key="3">
    <source>
        <dbReference type="Proteomes" id="UP000593566"/>
    </source>
</evidence>
<sequence>MTRLRMTPIVTRITTIRSSPQSFLAPAYAQQHRLYAGGSSYGGGEGDPKGENPSDQGSNPSADLEHPGPPPPSVGQGTGGGPTKKGSEGHNTQQSDSGGQASTSGSGGASGGEGGGPQPKIHKHDAPEEHTHSDEVRAHNEDMEKRHDRPNEKSVDKEDKVDKGYWSAYNKWHETELERWLSDHDVPYPTPANRKDLENLVKSNWNEKVATPYKDWDTPQLQSYLKSKGADSKKAADSNKNSLVNSVKSYWTDSADSASESYHSVKDWVFDSWTDSQLKSFLDKNNIPAPQPRKRDTMIAAARSNYDSVAKKLGQSVHYPGDWLYETWSESDLKEFLDERGVPVPQPSTRDKLIASVRRNSRLASTNLKDTAASASKSAQAAKESLSDALLDSWSDSQIKEWADKNGIKVPQGSKRNELLALARKHRSALTGDNAASSVSSAFGAATTKANNQFAQSTDDAQLKGEDAFNQAVGTWSDSRLKAFLDARGVPVPQGGKKDELMKQVRLNKHKASTGWSAWTFDTWTVDNLKKYLSSSNDKAAQKAANKAGATRDDLLKQAQDSYSSASKSGGSNYASVTSYLAASTDAVKENTFDTWSDSDLKSYLDSYGVKNYQGSNTNELKAMARRNAQYFRHGTNTPGAGIFGSLQNGAQWVLDQLKIGAASGRKEAEYQGQKGADHVKEAGTAATNRAGEAGQKASDKVKEEL</sequence>
<feature type="compositionally biased region" description="Basic and acidic residues" evidence="1">
    <location>
        <begin position="665"/>
        <end position="682"/>
    </location>
</feature>
<feature type="region of interest" description="Disordered" evidence="1">
    <location>
        <begin position="181"/>
        <end position="200"/>
    </location>
</feature>
<gene>
    <name evidence="2" type="ORF">HO133_009837</name>
</gene>
<evidence type="ECO:0008006" key="4">
    <source>
        <dbReference type="Google" id="ProtNLM"/>
    </source>
</evidence>
<evidence type="ECO:0000313" key="2">
    <source>
        <dbReference type="EMBL" id="KAF6225835.1"/>
    </source>
</evidence>
<dbReference type="EMBL" id="JACCJB010000007">
    <property type="protein sequence ID" value="KAF6225835.1"/>
    <property type="molecule type" value="Genomic_DNA"/>
</dbReference>
<feature type="compositionally biased region" description="Basic and acidic residues" evidence="1">
    <location>
        <begin position="124"/>
        <end position="163"/>
    </location>
</feature>
<name>A0A8H6CLY0_9LECA</name>
<dbReference type="RefSeq" id="XP_037154544.1">
    <property type="nucleotide sequence ID" value="XM_037300696.1"/>
</dbReference>
<feature type="compositionally biased region" description="Gly residues" evidence="1">
    <location>
        <begin position="105"/>
        <end position="117"/>
    </location>
</feature>
<keyword evidence="3" id="KW-1185">Reference proteome</keyword>
<feature type="compositionally biased region" description="Low complexity" evidence="1">
    <location>
        <begin position="89"/>
        <end position="104"/>
    </location>
</feature>
<proteinExistence type="predicted"/>
<comment type="caution">
    <text evidence="2">The sequence shown here is derived from an EMBL/GenBank/DDBJ whole genome shotgun (WGS) entry which is preliminary data.</text>
</comment>
<reference evidence="2 3" key="1">
    <citation type="journal article" date="2020" name="Genomics">
        <title>Complete, high-quality genomes from long-read metagenomic sequencing of two wolf lichen thalli reveals enigmatic genome architecture.</title>
        <authorList>
            <person name="McKenzie S.K."/>
            <person name="Walston R.F."/>
            <person name="Allen J.L."/>
        </authorList>
    </citation>
    <scope>NUCLEOTIDE SEQUENCE [LARGE SCALE GENOMIC DNA]</scope>
    <source>
        <strain evidence="2">WasteWater1</strain>
    </source>
</reference>
<organism evidence="2 3">
    <name type="scientific">Letharia lupina</name>
    <dbReference type="NCBI Taxonomy" id="560253"/>
    <lineage>
        <taxon>Eukaryota</taxon>
        <taxon>Fungi</taxon>
        <taxon>Dikarya</taxon>
        <taxon>Ascomycota</taxon>
        <taxon>Pezizomycotina</taxon>
        <taxon>Lecanoromycetes</taxon>
        <taxon>OSLEUM clade</taxon>
        <taxon>Lecanoromycetidae</taxon>
        <taxon>Lecanorales</taxon>
        <taxon>Lecanorineae</taxon>
        <taxon>Parmeliaceae</taxon>
        <taxon>Letharia</taxon>
    </lineage>
</organism>
<protein>
    <recommendedName>
        <fullName evidence="4">Stress response protein ish1</fullName>
    </recommendedName>
</protein>